<dbReference type="RefSeq" id="WP_189760937.1">
    <property type="nucleotide sequence ID" value="NZ_CAWPOC010000028.1"/>
</dbReference>
<name>A0ABY9XEB0_9GAMM</name>
<dbReference type="GeneID" id="88856653"/>
<sequence>MMEIILSMKKGNVSEEMAALNIGSDDAAIYSFIYQVYSCMAKLEREKSKSIRSATDIISDLDQQLASSSLSLHL</sequence>
<gene>
    <name evidence="1" type="ORF">QL112_013810</name>
</gene>
<dbReference type="EMBL" id="CP133647">
    <property type="protein sequence ID" value="WNH00928.1"/>
    <property type="molecule type" value="Genomic_DNA"/>
</dbReference>
<evidence type="ECO:0000313" key="2">
    <source>
        <dbReference type="Proteomes" id="UP001300348"/>
    </source>
</evidence>
<evidence type="ECO:0000313" key="1">
    <source>
        <dbReference type="EMBL" id="WNH00928.1"/>
    </source>
</evidence>
<accession>A0ABY9XEB0</accession>
<proteinExistence type="predicted"/>
<reference evidence="1 2" key="1">
    <citation type="journal article" date="2023" name="Access Microbiol">
        <title>The genome of a steinernematid-associated Pseudomonas piscis bacterium encodes the biosynthesis of insect toxins.</title>
        <authorList>
            <person name="Awori R.M."/>
            <person name="Hendre P."/>
            <person name="Amugune N.O."/>
        </authorList>
    </citation>
    <scope>NUCLEOTIDE SEQUENCE [LARGE SCALE GENOMIC DNA]</scope>
    <source>
        <strain evidence="1 2">97</strain>
    </source>
</reference>
<dbReference type="Proteomes" id="UP001300348">
    <property type="component" value="Chromosome"/>
</dbReference>
<protein>
    <submittedName>
        <fullName evidence="1">Uncharacterized protein</fullName>
    </submittedName>
</protein>
<organism evidence="1 2">
    <name type="scientific">Xenorhabdus griffiniae</name>
    <dbReference type="NCBI Taxonomy" id="351672"/>
    <lineage>
        <taxon>Bacteria</taxon>
        <taxon>Pseudomonadati</taxon>
        <taxon>Pseudomonadota</taxon>
        <taxon>Gammaproteobacteria</taxon>
        <taxon>Enterobacterales</taxon>
        <taxon>Morganellaceae</taxon>
        <taxon>Xenorhabdus</taxon>
    </lineage>
</organism>
<keyword evidence="2" id="KW-1185">Reference proteome</keyword>